<dbReference type="SMART" id="SM00387">
    <property type="entry name" value="HATPase_c"/>
    <property type="match status" value="1"/>
</dbReference>
<dbReference type="InterPro" id="IPR036890">
    <property type="entry name" value="HATPase_C_sf"/>
</dbReference>
<feature type="domain" description="PAS" evidence="11">
    <location>
        <begin position="83"/>
        <end position="159"/>
    </location>
</feature>
<dbReference type="EMBL" id="FQUW01000007">
    <property type="protein sequence ID" value="SHE59399.1"/>
    <property type="molecule type" value="Genomic_DNA"/>
</dbReference>
<name>A0A1M4URT5_9FIRM</name>
<evidence type="ECO:0000259" key="11">
    <source>
        <dbReference type="PROSITE" id="PS50112"/>
    </source>
</evidence>
<dbReference type="SUPFAM" id="SSF55785">
    <property type="entry name" value="PYP-like sensor domain (PAS domain)"/>
    <property type="match status" value="2"/>
</dbReference>
<dbReference type="EC" id="2.7.13.3" evidence="2"/>
<dbReference type="SMART" id="SM00091">
    <property type="entry name" value="PAS"/>
    <property type="match status" value="2"/>
</dbReference>
<evidence type="ECO:0000256" key="6">
    <source>
        <dbReference type="ARBA" id="ARBA00022777"/>
    </source>
</evidence>
<dbReference type="OrthoDB" id="9784397at2"/>
<dbReference type="PRINTS" id="PR00344">
    <property type="entry name" value="BCTRLSENSOR"/>
</dbReference>
<dbReference type="GO" id="GO:0000155">
    <property type="term" value="F:phosphorelay sensor kinase activity"/>
    <property type="evidence" value="ECO:0007669"/>
    <property type="project" value="InterPro"/>
</dbReference>
<evidence type="ECO:0000256" key="9">
    <source>
        <dbReference type="SAM" id="Phobius"/>
    </source>
</evidence>
<keyword evidence="9" id="KW-1133">Transmembrane helix</keyword>
<keyword evidence="3" id="KW-0597">Phosphoprotein</keyword>
<dbReference type="SUPFAM" id="SSF47384">
    <property type="entry name" value="Homodimeric domain of signal transducing histidine kinase"/>
    <property type="match status" value="1"/>
</dbReference>
<dbReference type="NCBIfam" id="TIGR00229">
    <property type="entry name" value="sensory_box"/>
    <property type="match status" value="2"/>
</dbReference>
<dbReference type="PANTHER" id="PTHR43065">
    <property type="entry name" value="SENSOR HISTIDINE KINASE"/>
    <property type="match status" value="1"/>
</dbReference>
<dbReference type="Gene3D" id="3.30.450.20">
    <property type="entry name" value="PAS domain"/>
    <property type="match status" value="2"/>
</dbReference>
<accession>A0A1M4URT5</accession>
<evidence type="ECO:0000256" key="4">
    <source>
        <dbReference type="ARBA" id="ARBA00022679"/>
    </source>
</evidence>
<dbReference type="CDD" id="cd00130">
    <property type="entry name" value="PAS"/>
    <property type="match status" value="2"/>
</dbReference>
<dbReference type="InterPro" id="IPR003594">
    <property type="entry name" value="HATPase_dom"/>
</dbReference>
<dbReference type="Pfam" id="PF00512">
    <property type="entry name" value="HisKA"/>
    <property type="match status" value="1"/>
</dbReference>
<keyword evidence="9" id="KW-0472">Membrane</keyword>
<feature type="domain" description="PAS" evidence="11">
    <location>
        <begin position="200"/>
        <end position="249"/>
    </location>
</feature>
<dbReference type="Proteomes" id="UP000184196">
    <property type="component" value="Unassembled WGS sequence"/>
</dbReference>
<evidence type="ECO:0000313" key="12">
    <source>
        <dbReference type="EMBL" id="SHE59399.1"/>
    </source>
</evidence>
<keyword evidence="7" id="KW-0067">ATP-binding</keyword>
<keyword evidence="4" id="KW-0808">Transferase</keyword>
<dbReference type="InterPro" id="IPR004358">
    <property type="entry name" value="Sig_transdc_His_kin-like_C"/>
</dbReference>
<keyword evidence="9" id="KW-0812">Transmembrane</keyword>
<dbReference type="Gene3D" id="3.30.565.10">
    <property type="entry name" value="Histidine kinase-like ATPase, C-terminal domain"/>
    <property type="match status" value="1"/>
</dbReference>
<dbReference type="Gene3D" id="1.10.287.130">
    <property type="match status" value="1"/>
</dbReference>
<proteinExistence type="predicted"/>
<reference evidence="13" key="1">
    <citation type="submission" date="2016-11" db="EMBL/GenBank/DDBJ databases">
        <authorList>
            <person name="Varghese N."/>
            <person name="Submissions S."/>
        </authorList>
    </citation>
    <scope>NUCLEOTIDE SEQUENCE [LARGE SCALE GENOMIC DNA]</scope>
    <source>
        <strain evidence="13">DSM 11792</strain>
    </source>
</reference>
<keyword evidence="5" id="KW-0547">Nucleotide-binding</keyword>
<dbReference type="Pfam" id="PF02518">
    <property type="entry name" value="HATPase_c"/>
    <property type="match status" value="1"/>
</dbReference>
<dbReference type="PROSITE" id="PS50112">
    <property type="entry name" value="PAS"/>
    <property type="match status" value="2"/>
</dbReference>
<feature type="transmembrane region" description="Helical" evidence="9">
    <location>
        <begin position="41"/>
        <end position="60"/>
    </location>
</feature>
<feature type="domain" description="Histidine kinase" evidence="10">
    <location>
        <begin position="340"/>
        <end position="551"/>
    </location>
</feature>
<evidence type="ECO:0000256" key="5">
    <source>
        <dbReference type="ARBA" id="ARBA00022741"/>
    </source>
</evidence>
<dbReference type="InterPro" id="IPR035965">
    <property type="entry name" value="PAS-like_dom_sf"/>
</dbReference>
<keyword evidence="8" id="KW-0902">Two-component regulatory system</keyword>
<dbReference type="InterPro" id="IPR003661">
    <property type="entry name" value="HisK_dim/P_dom"/>
</dbReference>
<protein>
    <recommendedName>
        <fullName evidence="2">histidine kinase</fullName>
        <ecNumber evidence="2">2.7.13.3</ecNumber>
    </recommendedName>
</protein>
<evidence type="ECO:0000256" key="1">
    <source>
        <dbReference type="ARBA" id="ARBA00000085"/>
    </source>
</evidence>
<evidence type="ECO:0000256" key="8">
    <source>
        <dbReference type="ARBA" id="ARBA00023012"/>
    </source>
</evidence>
<evidence type="ECO:0000256" key="3">
    <source>
        <dbReference type="ARBA" id="ARBA00022553"/>
    </source>
</evidence>
<comment type="catalytic activity">
    <reaction evidence="1">
        <text>ATP + protein L-histidine = ADP + protein N-phospho-L-histidine.</text>
        <dbReference type="EC" id="2.7.13.3"/>
    </reaction>
</comment>
<dbReference type="InterPro" id="IPR036097">
    <property type="entry name" value="HisK_dim/P_sf"/>
</dbReference>
<dbReference type="InterPro" id="IPR013767">
    <property type="entry name" value="PAS_fold"/>
</dbReference>
<gene>
    <name evidence="12" type="ORF">SAMN02745218_00552</name>
</gene>
<dbReference type="Pfam" id="PF00989">
    <property type="entry name" value="PAS"/>
    <property type="match status" value="1"/>
</dbReference>
<evidence type="ECO:0000256" key="2">
    <source>
        <dbReference type="ARBA" id="ARBA00012438"/>
    </source>
</evidence>
<organism evidence="12 13">
    <name type="scientific">Desulfofundulus australicus DSM 11792</name>
    <dbReference type="NCBI Taxonomy" id="1121425"/>
    <lineage>
        <taxon>Bacteria</taxon>
        <taxon>Bacillati</taxon>
        <taxon>Bacillota</taxon>
        <taxon>Clostridia</taxon>
        <taxon>Eubacteriales</taxon>
        <taxon>Peptococcaceae</taxon>
        <taxon>Desulfofundulus</taxon>
    </lineage>
</organism>
<dbReference type="RefSeq" id="WP_073163014.1">
    <property type="nucleotide sequence ID" value="NZ_FQUW01000007.1"/>
</dbReference>
<dbReference type="GO" id="GO:0006355">
    <property type="term" value="P:regulation of DNA-templated transcription"/>
    <property type="evidence" value="ECO:0007669"/>
    <property type="project" value="InterPro"/>
</dbReference>
<dbReference type="SMART" id="SM00388">
    <property type="entry name" value="HisKA"/>
    <property type="match status" value="1"/>
</dbReference>
<dbReference type="AlphaFoldDB" id="A0A1M4URT5"/>
<dbReference type="InterPro" id="IPR005467">
    <property type="entry name" value="His_kinase_dom"/>
</dbReference>
<dbReference type="CDD" id="cd00082">
    <property type="entry name" value="HisKA"/>
    <property type="match status" value="1"/>
</dbReference>
<evidence type="ECO:0000256" key="7">
    <source>
        <dbReference type="ARBA" id="ARBA00022840"/>
    </source>
</evidence>
<dbReference type="PANTHER" id="PTHR43065:SF10">
    <property type="entry name" value="PEROXIDE STRESS-ACTIVATED HISTIDINE KINASE MAK3"/>
    <property type="match status" value="1"/>
</dbReference>
<dbReference type="SUPFAM" id="SSF55874">
    <property type="entry name" value="ATPase domain of HSP90 chaperone/DNA topoisomerase II/histidine kinase"/>
    <property type="match status" value="1"/>
</dbReference>
<evidence type="ECO:0000313" key="13">
    <source>
        <dbReference type="Proteomes" id="UP000184196"/>
    </source>
</evidence>
<dbReference type="GO" id="GO:0005524">
    <property type="term" value="F:ATP binding"/>
    <property type="evidence" value="ECO:0007669"/>
    <property type="project" value="UniProtKB-KW"/>
</dbReference>
<evidence type="ECO:0000259" key="10">
    <source>
        <dbReference type="PROSITE" id="PS50109"/>
    </source>
</evidence>
<sequence>MFARIWLPVLKTIPLIGLSYLIYSLISSLSRHDLLDISRNFITPLGYFILILGTIVLIFTRYKRRQLHRFQLPAIAGRARSRARQKIYNVLDTTPLAIMIVDGKLNVSYVNDAWQNMTGYTAEEVVGKKLTELFKTLLKENNTGLHNLKDNLSLPLYREVEIIGKNGAAIHAVLEAKSLIPGNIREGIVIYLQDIKVRVNYEQLKLIFDTILHQMVGGVIVVDSTGKIQIANQEIKRLTGQEQEDLTGKFIWDIFPDMDKNKLVTMVALQKGQAVGPLELCYKINNKNFHLLIRSDVLRDRHGRISGAVTVIQDVTEIHRQQELQNNQEKLAVVGQMAAGMAHELRNPLTSIKGFAQILSERVKDAKNKEFLDVIIQEVNRTNEIISDFLVLARPHPARREEEVNLNLLIHELLPLVESQCLLAQVKLILDLAPELPSIKAQPDQIKQVLLNLIHNALQAMERQPVRNLTIISRWSAGTSEVLVVVRDTGLGMSDEILSRLSTPFFTTKNAGTGMGLTISYRIIENHGGRIEVSSQEGAGSEFRIYLPARDPGQIH</sequence>
<dbReference type="Pfam" id="PF13426">
    <property type="entry name" value="PAS_9"/>
    <property type="match status" value="1"/>
</dbReference>
<dbReference type="PROSITE" id="PS50109">
    <property type="entry name" value="HIS_KIN"/>
    <property type="match status" value="1"/>
</dbReference>
<dbReference type="InterPro" id="IPR000014">
    <property type="entry name" value="PAS"/>
</dbReference>
<feature type="transmembrane region" description="Helical" evidence="9">
    <location>
        <begin position="12"/>
        <end position="29"/>
    </location>
</feature>
<keyword evidence="6" id="KW-0418">Kinase</keyword>
<keyword evidence="13" id="KW-1185">Reference proteome</keyword>